<dbReference type="GeneID" id="94365235"/>
<name>A0A2U2CBI7_9RHOB</name>
<gene>
    <name evidence="1" type="ORF">C4N9_10060</name>
</gene>
<proteinExistence type="predicted"/>
<comment type="caution">
    <text evidence="1">The sequence shown here is derived from an EMBL/GenBank/DDBJ whole genome shotgun (WGS) entry which is preliminary data.</text>
</comment>
<evidence type="ECO:0000313" key="1">
    <source>
        <dbReference type="EMBL" id="PWE29144.1"/>
    </source>
</evidence>
<dbReference type="Proteomes" id="UP000244940">
    <property type="component" value="Unassembled WGS sequence"/>
</dbReference>
<organism evidence="1 2">
    <name type="scientific">Pararhodobacter marinus</name>
    <dbReference type="NCBI Taxonomy" id="2184063"/>
    <lineage>
        <taxon>Bacteria</taxon>
        <taxon>Pseudomonadati</taxon>
        <taxon>Pseudomonadota</taxon>
        <taxon>Alphaproteobacteria</taxon>
        <taxon>Rhodobacterales</taxon>
        <taxon>Paracoccaceae</taxon>
        <taxon>Pararhodobacter</taxon>
    </lineage>
</organism>
<dbReference type="AlphaFoldDB" id="A0A2U2CBI7"/>
<dbReference type="InterPro" id="IPR041854">
    <property type="entry name" value="BFD-like_2Fe2S-bd_dom_sf"/>
</dbReference>
<evidence type="ECO:0000313" key="2">
    <source>
        <dbReference type="Proteomes" id="UP000244940"/>
    </source>
</evidence>
<accession>A0A2U2CBI7</accession>
<dbReference type="OrthoDB" id="7428628at2"/>
<dbReference type="EMBL" id="QEYD01000005">
    <property type="protein sequence ID" value="PWE29144.1"/>
    <property type="molecule type" value="Genomic_DNA"/>
</dbReference>
<reference evidence="1 2" key="1">
    <citation type="submission" date="2018-05" db="EMBL/GenBank/DDBJ databases">
        <title>Pararhodobacter marina sp. nov., isolated from deep-sea water of the Indian Ocean.</title>
        <authorList>
            <person name="Lai Q.Sr."/>
            <person name="Liu X."/>
            <person name="Shao Z."/>
        </authorList>
    </citation>
    <scope>NUCLEOTIDE SEQUENCE [LARGE SCALE GENOMIC DNA]</scope>
    <source>
        <strain evidence="1 2">CIC4N-9</strain>
    </source>
</reference>
<sequence>MIVCSCENISDRDIHAAVDWMRQSDPWTIITPGKVYRALGKTADCGGCMKLFLSTMRSNPNTQVPMELRNLRAQSTRRPDHEGR</sequence>
<keyword evidence="2" id="KW-1185">Reference proteome</keyword>
<protein>
    <submittedName>
        <fullName evidence="1">(2Fe-2S)-binding protein</fullName>
    </submittedName>
</protein>
<dbReference type="Gene3D" id="1.10.10.1100">
    <property type="entry name" value="BFD-like [2Fe-2S]-binding domain"/>
    <property type="match status" value="1"/>
</dbReference>
<dbReference type="RefSeq" id="WP_109533193.1">
    <property type="nucleotide sequence ID" value="NZ_CAXPUO010000057.1"/>
</dbReference>